<name>A0A810PWM6_9FIRM</name>
<protein>
    <submittedName>
        <fullName evidence="2">Oxaloacetate decarboxylase</fullName>
    </submittedName>
</protein>
<dbReference type="Pfam" id="PF02436">
    <property type="entry name" value="PYC_OADA"/>
    <property type="match status" value="1"/>
</dbReference>
<proteinExistence type="predicted"/>
<feature type="domain" description="Pyruvate carboxyltransferase" evidence="1">
    <location>
        <begin position="9"/>
        <end position="269"/>
    </location>
</feature>
<dbReference type="EMBL" id="AP023415">
    <property type="protein sequence ID" value="BCK78502.1"/>
    <property type="molecule type" value="Genomic_DNA"/>
</dbReference>
<dbReference type="InterPro" id="IPR013785">
    <property type="entry name" value="Aldolase_TIM"/>
</dbReference>
<dbReference type="AlphaFoldDB" id="A0A810PWM6"/>
<dbReference type="NCBIfam" id="NF008985">
    <property type="entry name" value="PRK12331.1"/>
    <property type="match status" value="1"/>
</dbReference>
<dbReference type="InterPro" id="IPR055268">
    <property type="entry name" value="PCB-like"/>
</dbReference>
<dbReference type="Gene3D" id="3.20.20.70">
    <property type="entry name" value="Aldolase class I"/>
    <property type="match status" value="1"/>
</dbReference>
<dbReference type="RefSeq" id="WP_212819345.1">
    <property type="nucleotide sequence ID" value="NZ_AP023415.1"/>
</dbReference>
<dbReference type="NCBIfam" id="NF006761">
    <property type="entry name" value="PRK09282.1"/>
    <property type="match status" value="1"/>
</dbReference>
<dbReference type="SUPFAM" id="SSF89000">
    <property type="entry name" value="post-HMGL domain-like"/>
    <property type="match status" value="1"/>
</dbReference>
<accession>A0A810PWM6</accession>
<dbReference type="Proteomes" id="UP000681343">
    <property type="component" value="Chromosome"/>
</dbReference>
<evidence type="ECO:0000313" key="2">
    <source>
        <dbReference type="EMBL" id="BCK78502.1"/>
    </source>
</evidence>
<dbReference type="PANTHER" id="PTHR43778:SF2">
    <property type="entry name" value="PYRUVATE CARBOXYLASE, MITOCHONDRIAL"/>
    <property type="match status" value="1"/>
</dbReference>
<dbReference type="GO" id="GO:0005737">
    <property type="term" value="C:cytoplasm"/>
    <property type="evidence" value="ECO:0007669"/>
    <property type="project" value="TreeGrafter"/>
</dbReference>
<dbReference type="InterPro" id="IPR003379">
    <property type="entry name" value="Carboxylase_cons_dom"/>
</dbReference>
<dbReference type="GO" id="GO:0004736">
    <property type="term" value="F:pyruvate carboxylase activity"/>
    <property type="evidence" value="ECO:0007669"/>
    <property type="project" value="TreeGrafter"/>
</dbReference>
<dbReference type="PROSITE" id="PS50991">
    <property type="entry name" value="PYR_CT"/>
    <property type="match status" value="1"/>
</dbReference>
<organism evidence="2 3">
    <name type="scientific">Vescimonas fastidiosa</name>
    <dbReference type="NCBI Taxonomy" id="2714353"/>
    <lineage>
        <taxon>Bacteria</taxon>
        <taxon>Bacillati</taxon>
        <taxon>Bacillota</taxon>
        <taxon>Clostridia</taxon>
        <taxon>Eubacteriales</taxon>
        <taxon>Oscillospiraceae</taxon>
        <taxon>Vescimonas</taxon>
    </lineage>
</organism>
<evidence type="ECO:0000259" key="1">
    <source>
        <dbReference type="PROSITE" id="PS50991"/>
    </source>
</evidence>
<evidence type="ECO:0000313" key="3">
    <source>
        <dbReference type="Proteomes" id="UP000681343"/>
    </source>
</evidence>
<dbReference type="CDD" id="cd07937">
    <property type="entry name" value="DRE_TIM_PC_TC_5S"/>
    <property type="match status" value="1"/>
</dbReference>
<dbReference type="GO" id="GO:0006094">
    <property type="term" value="P:gluconeogenesis"/>
    <property type="evidence" value="ECO:0007669"/>
    <property type="project" value="TreeGrafter"/>
</dbReference>
<dbReference type="KEGG" id="vfa:MM35RIKEN_06940"/>
<dbReference type="Pfam" id="PF00682">
    <property type="entry name" value="HMGL-like"/>
    <property type="match status" value="1"/>
</dbReference>
<dbReference type="InterPro" id="IPR000891">
    <property type="entry name" value="PYR_CT"/>
</dbReference>
<sequence length="478" mass="52971">MEFLSNKPLLITDTILRDAHQSQAATRMTIEDMLPALEVLDSIGYYSLECWGGATFDACMRFLNEDPWQRLRTLKKGLPHTKLQMLFRGQNILGYKHYADDVVDAFCRKSIENGIDIIRIFDALNDVRNLEQAIKSTKKYGGQVEATLSYTISPIHNEAYFVKLAKELEQMGADAICIKDMANLLLPMDAYSLVKALKETVSVPIHLHTHNTSGTGDMTLLMAAYAGVDIVDTALSPLANGTSQPATESLVATLKGTVRDTGLDLGKMSEAAVHFRKVAQRLQDAGILDPKVLRVDTNTLLYQVPGGMLSNLISQLKQAGKEDKYYDVLAEIPRVRKDFGYPPLVTPSSQIVGTQAVMNIIMGERYKVFPKESKAMLRGEYGKLPGQVNEEVRAKAGIAPEDVITCRPADLLEPELEKYKEEYKDIAKSEEDVLSLALFPQVAPKFIANRDKPAAPAAPAVVPTDPSTPRELYVEYKF</sequence>
<dbReference type="SUPFAM" id="SSF51569">
    <property type="entry name" value="Aldolase"/>
    <property type="match status" value="1"/>
</dbReference>
<gene>
    <name evidence="2" type="ORF">MM35RIKEN_06940</name>
</gene>
<keyword evidence="3" id="KW-1185">Reference proteome</keyword>
<reference evidence="2" key="1">
    <citation type="submission" date="2020-09" db="EMBL/GenBank/DDBJ databases">
        <title>New species isolated from human feces.</title>
        <authorList>
            <person name="Kitahara M."/>
            <person name="Shigeno Y."/>
            <person name="Shime M."/>
            <person name="Matsumoto Y."/>
            <person name="Nakamura S."/>
            <person name="Motooka D."/>
            <person name="Fukuoka S."/>
            <person name="Nishikawa H."/>
            <person name="Benno Y."/>
        </authorList>
    </citation>
    <scope>NUCLEOTIDE SEQUENCE</scope>
    <source>
        <strain evidence="2">MM35</strain>
    </source>
</reference>
<dbReference type="PANTHER" id="PTHR43778">
    <property type="entry name" value="PYRUVATE CARBOXYLASE"/>
    <property type="match status" value="1"/>
</dbReference>